<organism evidence="2 3">
    <name type="scientific">Gossypium australe</name>
    <dbReference type="NCBI Taxonomy" id="47621"/>
    <lineage>
        <taxon>Eukaryota</taxon>
        <taxon>Viridiplantae</taxon>
        <taxon>Streptophyta</taxon>
        <taxon>Embryophyta</taxon>
        <taxon>Tracheophyta</taxon>
        <taxon>Spermatophyta</taxon>
        <taxon>Magnoliopsida</taxon>
        <taxon>eudicotyledons</taxon>
        <taxon>Gunneridae</taxon>
        <taxon>Pentapetalae</taxon>
        <taxon>rosids</taxon>
        <taxon>malvids</taxon>
        <taxon>Malvales</taxon>
        <taxon>Malvaceae</taxon>
        <taxon>Malvoideae</taxon>
        <taxon>Gossypium</taxon>
    </lineage>
</organism>
<evidence type="ECO:0000256" key="1">
    <source>
        <dbReference type="SAM" id="MobiDB-lite"/>
    </source>
</evidence>
<feature type="region of interest" description="Disordered" evidence="1">
    <location>
        <begin position="63"/>
        <end position="109"/>
    </location>
</feature>
<evidence type="ECO:0000313" key="2">
    <source>
        <dbReference type="EMBL" id="KAA3473870.1"/>
    </source>
</evidence>
<evidence type="ECO:0000313" key="3">
    <source>
        <dbReference type="Proteomes" id="UP000325315"/>
    </source>
</evidence>
<name>A0A5B6VX64_9ROSI</name>
<feature type="compositionally biased region" description="Polar residues" evidence="1">
    <location>
        <begin position="78"/>
        <end position="88"/>
    </location>
</feature>
<gene>
    <name evidence="2" type="ORF">EPI10_024212</name>
</gene>
<proteinExistence type="predicted"/>
<sequence>MIVSEYEREFVRLSKYARDCILTEVAMCKQFKEGLNEDIKLLVRILELKEFVVLADRAHKAEELNKEKRQAEMEARTSNRGSQCSNPRSLAPSVANAVSVRNSKPKCNH</sequence>
<dbReference type="OrthoDB" id="2272416at2759"/>
<keyword evidence="3" id="KW-1185">Reference proteome</keyword>
<dbReference type="AlphaFoldDB" id="A0A5B6VX64"/>
<accession>A0A5B6VX64</accession>
<reference evidence="3" key="1">
    <citation type="journal article" date="2019" name="Plant Biotechnol. J.">
        <title>Genome sequencing of the Australian wild diploid species Gossypium australe highlights disease resistance and delayed gland morphogenesis.</title>
        <authorList>
            <person name="Cai Y."/>
            <person name="Cai X."/>
            <person name="Wang Q."/>
            <person name="Wang P."/>
            <person name="Zhang Y."/>
            <person name="Cai C."/>
            <person name="Xu Y."/>
            <person name="Wang K."/>
            <person name="Zhou Z."/>
            <person name="Wang C."/>
            <person name="Geng S."/>
            <person name="Li B."/>
            <person name="Dong Q."/>
            <person name="Hou Y."/>
            <person name="Wang H."/>
            <person name="Ai P."/>
            <person name="Liu Z."/>
            <person name="Yi F."/>
            <person name="Sun M."/>
            <person name="An G."/>
            <person name="Cheng J."/>
            <person name="Zhang Y."/>
            <person name="Shi Q."/>
            <person name="Xie Y."/>
            <person name="Shi X."/>
            <person name="Chang Y."/>
            <person name="Huang F."/>
            <person name="Chen Y."/>
            <person name="Hong S."/>
            <person name="Mi L."/>
            <person name="Sun Q."/>
            <person name="Zhang L."/>
            <person name="Zhou B."/>
            <person name="Peng R."/>
            <person name="Zhang X."/>
            <person name="Liu F."/>
        </authorList>
    </citation>
    <scope>NUCLEOTIDE SEQUENCE [LARGE SCALE GENOMIC DNA]</scope>
    <source>
        <strain evidence="3">cv. PA1801</strain>
    </source>
</reference>
<comment type="caution">
    <text evidence="2">The sequence shown here is derived from an EMBL/GenBank/DDBJ whole genome shotgun (WGS) entry which is preliminary data.</text>
</comment>
<feature type="compositionally biased region" description="Basic and acidic residues" evidence="1">
    <location>
        <begin position="63"/>
        <end position="77"/>
    </location>
</feature>
<protein>
    <submittedName>
        <fullName evidence="2">Gag-Pol polyprotein</fullName>
    </submittedName>
</protein>
<dbReference type="Proteomes" id="UP000325315">
    <property type="component" value="Unassembled WGS sequence"/>
</dbReference>
<dbReference type="EMBL" id="SMMG02000005">
    <property type="protein sequence ID" value="KAA3473870.1"/>
    <property type="molecule type" value="Genomic_DNA"/>
</dbReference>